<sequence>MRLESFDVLSVCLLCFVTPVQGQSSSTTSITAGSATRTTISGSTTTGTSSITESSSSTTIRTTNPQSSGSVSASSTLSAELPSLSGYSICVTNCLQLSIADANCTVVADVNYFCPRTEFTTGLTDCCSPMPKRAADGGDPCPELLHLGVYEHITVVQRHVNLFFFQLVSHNYQHLCDHYSFQCL</sequence>
<feature type="chain" id="PRO_5013749431" description="Extracellular membrane protein CFEM domain-containing protein" evidence="2">
    <location>
        <begin position="23"/>
        <end position="184"/>
    </location>
</feature>
<keyword evidence="2" id="KW-0732">Signal</keyword>
<evidence type="ECO:0008006" key="5">
    <source>
        <dbReference type="Google" id="ProtNLM"/>
    </source>
</evidence>
<reference evidence="4" key="1">
    <citation type="journal article" date="2017" name="Nat. Ecol. Evol.">
        <title>Genome expansion and lineage-specific genetic innovations in the forest pathogenic fungi Armillaria.</title>
        <authorList>
            <person name="Sipos G."/>
            <person name="Prasanna A.N."/>
            <person name="Walter M.C."/>
            <person name="O'Connor E."/>
            <person name="Balint B."/>
            <person name="Krizsan K."/>
            <person name="Kiss B."/>
            <person name="Hess J."/>
            <person name="Varga T."/>
            <person name="Slot J."/>
            <person name="Riley R."/>
            <person name="Boka B."/>
            <person name="Rigling D."/>
            <person name="Barry K."/>
            <person name="Lee J."/>
            <person name="Mihaltcheva S."/>
            <person name="LaButti K."/>
            <person name="Lipzen A."/>
            <person name="Waldron R."/>
            <person name="Moloney N.M."/>
            <person name="Sperisen C."/>
            <person name="Kredics L."/>
            <person name="Vagvoelgyi C."/>
            <person name="Patrignani A."/>
            <person name="Fitzpatrick D."/>
            <person name="Nagy I."/>
            <person name="Doyle S."/>
            <person name="Anderson J.B."/>
            <person name="Grigoriev I.V."/>
            <person name="Gueldener U."/>
            <person name="Muensterkoetter M."/>
            <person name="Nagy L.G."/>
        </authorList>
    </citation>
    <scope>NUCLEOTIDE SEQUENCE [LARGE SCALE GENOMIC DNA]</scope>
    <source>
        <strain evidence="4">Ar21-2</strain>
    </source>
</reference>
<organism evidence="3 4">
    <name type="scientific">Armillaria gallica</name>
    <name type="common">Bulbous honey fungus</name>
    <name type="synonym">Armillaria bulbosa</name>
    <dbReference type="NCBI Taxonomy" id="47427"/>
    <lineage>
        <taxon>Eukaryota</taxon>
        <taxon>Fungi</taxon>
        <taxon>Dikarya</taxon>
        <taxon>Basidiomycota</taxon>
        <taxon>Agaricomycotina</taxon>
        <taxon>Agaricomycetes</taxon>
        <taxon>Agaricomycetidae</taxon>
        <taxon>Agaricales</taxon>
        <taxon>Marasmiineae</taxon>
        <taxon>Physalacriaceae</taxon>
        <taxon>Armillaria</taxon>
    </lineage>
</organism>
<dbReference type="AlphaFoldDB" id="A0A2H3DYI9"/>
<name>A0A2H3DYI9_ARMGA</name>
<dbReference type="OrthoDB" id="3267106at2759"/>
<dbReference type="Proteomes" id="UP000217790">
    <property type="component" value="Unassembled WGS sequence"/>
</dbReference>
<gene>
    <name evidence="3" type="ORF">ARMGADRAFT_1012241</name>
</gene>
<dbReference type="EMBL" id="KZ293655">
    <property type="protein sequence ID" value="PBK94157.1"/>
    <property type="molecule type" value="Genomic_DNA"/>
</dbReference>
<proteinExistence type="predicted"/>
<feature type="region of interest" description="Disordered" evidence="1">
    <location>
        <begin position="23"/>
        <end position="73"/>
    </location>
</feature>
<evidence type="ECO:0000256" key="2">
    <source>
        <dbReference type="SAM" id="SignalP"/>
    </source>
</evidence>
<evidence type="ECO:0000313" key="4">
    <source>
        <dbReference type="Proteomes" id="UP000217790"/>
    </source>
</evidence>
<protein>
    <recommendedName>
        <fullName evidence="5">Extracellular membrane protein CFEM domain-containing protein</fullName>
    </recommendedName>
</protein>
<feature type="signal peptide" evidence="2">
    <location>
        <begin position="1"/>
        <end position="22"/>
    </location>
</feature>
<accession>A0A2H3DYI9</accession>
<feature type="compositionally biased region" description="Low complexity" evidence="1">
    <location>
        <begin position="24"/>
        <end position="73"/>
    </location>
</feature>
<dbReference type="InParanoid" id="A0A2H3DYI9"/>
<evidence type="ECO:0000313" key="3">
    <source>
        <dbReference type="EMBL" id="PBK94157.1"/>
    </source>
</evidence>
<evidence type="ECO:0000256" key="1">
    <source>
        <dbReference type="SAM" id="MobiDB-lite"/>
    </source>
</evidence>
<keyword evidence="4" id="KW-1185">Reference proteome</keyword>